<dbReference type="Pfam" id="PF01874">
    <property type="entry name" value="CitG"/>
    <property type="match status" value="1"/>
</dbReference>
<dbReference type="EMBL" id="JABZFV010000006">
    <property type="protein sequence ID" value="MBF0934224.1"/>
    <property type="molecule type" value="Genomic_DNA"/>
</dbReference>
<dbReference type="InterPro" id="IPR002736">
    <property type="entry name" value="CitG"/>
</dbReference>
<accession>A0A929MN48</accession>
<dbReference type="GO" id="GO:0005524">
    <property type="term" value="F:ATP binding"/>
    <property type="evidence" value="ECO:0007669"/>
    <property type="project" value="UniProtKB-KW"/>
</dbReference>
<gene>
    <name evidence="5 6" type="primary">citG</name>
    <name evidence="6" type="ORF">HXK00_01100</name>
</gene>
<dbReference type="Proteomes" id="UP000757900">
    <property type="component" value="Unassembled WGS sequence"/>
</dbReference>
<dbReference type="PANTHER" id="PTHR30201:SF2">
    <property type="entry name" value="2-(5''-TRIPHOSPHORIBOSYL)-3'-DEPHOSPHOCOENZYME-A SYNTHASE"/>
    <property type="match status" value="1"/>
</dbReference>
<reference evidence="6" key="1">
    <citation type="submission" date="2020-04" db="EMBL/GenBank/DDBJ databases">
        <title>Deep metagenomics examines the oral microbiome during advanced dental caries in children, revealing novel taxa and co-occurrences with host molecules.</title>
        <authorList>
            <person name="Baker J.L."/>
            <person name="Morton J.T."/>
            <person name="Dinis M."/>
            <person name="Alvarez R."/>
            <person name="Tran N.C."/>
            <person name="Knight R."/>
            <person name="Edlund A."/>
        </authorList>
    </citation>
    <scope>NUCLEOTIDE SEQUENCE</scope>
    <source>
        <strain evidence="6">JCVI_23_bin.16</strain>
    </source>
</reference>
<dbReference type="GO" id="GO:0051191">
    <property type="term" value="P:prosthetic group biosynthetic process"/>
    <property type="evidence" value="ECO:0007669"/>
    <property type="project" value="TreeGrafter"/>
</dbReference>
<dbReference type="PANTHER" id="PTHR30201">
    <property type="entry name" value="TRIPHOSPHORIBOSYL-DEPHOSPHO-COA SYNTHASE"/>
    <property type="match status" value="1"/>
</dbReference>
<dbReference type="HAMAP" id="MF_00397">
    <property type="entry name" value="CitG"/>
    <property type="match status" value="1"/>
</dbReference>
<protein>
    <recommendedName>
        <fullName evidence="5">Probable 2-(5''-triphosphoribosyl)-3'-dephosphocoenzyme-A synthase</fullName>
        <shortName evidence="5">2-(5''-triphosphoribosyl)-3'-dephospho-CoA synthase</shortName>
        <ecNumber evidence="5">2.4.2.52</ecNumber>
    </recommendedName>
</protein>
<dbReference type="AlphaFoldDB" id="A0A929MN48"/>
<comment type="similarity">
    <text evidence="5">Belongs to the CitG/MdcB family.</text>
</comment>
<dbReference type="GO" id="GO:0046917">
    <property type="term" value="F:triphosphoribosyl-dephospho-CoA synthase activity"/>
    <property type="evidence" value="ECO:0007669"/>
    <property type="project" value="UniProtKB-UniRule"/>
</dbReference>
<sequence length="280" mass="30450">MTNKTLSSDYLADLACQALTFEVQLAPKPGLVDPWSNGAHQDMTPQTFAASIEALRPYFKGYVQLGQAHEGSPDQLFLALRQLGQEAEAAMLAATAGVNTHKGANFSFALLLGALGACRGDLEASWSLIKAMTQHLVTQDFAQLAQKASLSYGERLYLEHGITGVRGEAAAGYPVLRQGLLPFVYQRQDLDQRQLWLQALVYLMATVQDGNLLHRGGLTALAQIQGEMSLLLSQLPDLSLAQLEERLIAYDQVLIERHLSPGGSADFLALGYFCTLITQT</sequence>
<dbReference type="EC" id="2.4.2.52" evidence="5"/>
<keyword evidence="6" id="KW-0328">Glycosyltransferase</keyword>
<keyword evidence="2 5" id="KW-0808">Transferase</keyword>
<keyword evidence="3 5" id="KW-0547">Nucleotide-binding</keyword>
<keyword evidence="4 5" id="KW-0067">ATP-binding</keyword>
<evidence type="ECO:0000256" key="1">
    <source>
        <dbReference type="ARBA" id="ARBA00001210"/>
    </source>
</evidence>
<evidence type="ECO:0000256" key="3">
    <source>
        <dbReference type="ARBA" id="ARBA00022741"/>
    </source>
</evidence>
<dbReference type="NCBIfam" id="TIGR03125">
    <property type="entry name" value="citrate_citG"/>
    <property type="match status" value="1"/>
</dbReference>
<dbReference type="InterPro" id="IPR017551">
    <property type="entry name" value="TriPribosyl-deP-CoA_syn_CitG"/>
</dbReference>
<evidence type="ECO:0000313" key="6">
    <source>
        <dbReference type="EMBL" id="MBF0934224.1"/>
    </source>
</evidence>
<organism evidence="6 7">
    <name type="scientific">Abiotrophia defectiva</name>
    <name type="common">Streptococcus defectivus</name>
    <dbReference type="NCBI Taxonomy" id="46125"/>
    <lineage>
        <taxon>Bacteria</taxon>
        <taxon>Bacillati</taxon>
        <taxon>Bacillota</taxon>
        <taxon>Bacilli</taxon>
        <taxon>Lactobacillales</taxon>
        <taxon>Aerococcaceae</taxon>
        <taxon>Abiotrophia</taxon>
    </lineage>
</organism>
<comment type="caution">
    <text evidence="6">The sequence shown here is derived from an EMBL/GenBank/DDBJ whole genome shotgun (WGS) entry which is preliminary data.</text>
</comment>
<dbReference type="GO" id="GO:0016757">
    <property type="term" value="F:glycosyltransferase activity"/>
    <property type="evidence" value="ECO:0007669"/>
    <property type="project" value="UniProtKB-KW"/>
</dbReference>
<evidence type="ECO:0000256" key="4">
    <source>
        <dbReference type="ARBA" id="ARBA00022840"/>
    </source>
</evidence>
<evidence type="ECO:0000313" key="7">
    <source>
        <dbReference type="Proteomes" id="UP000757900"/>
    </source>
</evidence>
<comment type="catalytic activity">
    <reaction evidence="1 5">
        <text>3'-dephospho-CoA + ATP = 2'-(5''-triphospho-alpha-D-ribosyl)-3'-dephospho-CoA + adenine</text>
        <dbReference type="Rhea" id="RHEA:15117"/>
        <dbReference type="ChEBI" id="CHEBI:16708"/>
        <dbReference type="ChEBI" id="CHEBI:30616"/>
        <dbReference type="ChEBI" id="CHEBI:57328"/>
        <dbReference type="ChEBI" id="CHEBI:61378"/>
        <dbReference type="EC" id="2.4.2.52"/>
    </reaction>
</comment>
<evidence type="ECO:0000256" key="5">
    <source>
        <dbReference type="HAMAP-Rule" id="MF_00397"/>
    </source>
</evidence>
<name>A0A929MN48_ABIDE</name>
<proteinExistence type="inferred from homology"/>
<dbReference type="Gene3D" id="1.10.4200.10">
    <property type="entry name" value="Triphosphoribosyl-dephospho-CoA protein"/>
    <property type="match status" value="1"/>
</dbReference>
<evidence type="ECO:0000256" key="2">
    <source>
        <dbReference type="ARBA" id="ARBA00022679"/>
    </source>
</evidence>